<dbReference type="GO" id="GO:0005886">
    <property type="term" value="C:plasma membrane"/>
    <property type="evidence" value="ECO:0007669"/>
    <property type="project" value="UniProtKB-SubCell"/>
</dbReference>
<dbReference type="InterPro" id="IPR019494">
    <property type="entry name" value="FIST_C"/>
</dbReference>
<keyword evidence="9" id="KW-1185">Reference proteome</keyword>
<reference evidence="8 9" key="1">
    <citation type="submission" date="2019-02" db="EMBL/GenBank/DDBJ databases">
        <title>Deep-cultivation of Planctomycetes and their phenomic and genomic characterization uncovers novel biology.</title>
        <authorList>
            <person name="Wiegand S."/>
            <person name="Jogler M."/>
            <person name="Boedeker C."/>
            <person name="Pinto D."/>
            <person name="Vollmers J."/>
            <person name="Rivas-Marin E."/>
            <person name="Kohn T."/>
            <person name="Peeters S.H."/>
            <person name="Heuer A."/>
            <person name="Rast P."/>
            <person name="Oberbeckmann S."/>
            <person name="Bunk B."/>
            <person name="Jeske O."/>
            <person name="Meyerdierks A."/>
            <person name="Storesund J.E."/>
            <person name="Kallscheuer N."/>
            <person name="Luecker S."/>
            <person name="Lage O.M."/>
            <person name="Pohl T."/>
            <person name="Merkel B.J."/>
            <person name="Hornburger P."/>
            <person name="Mueller R.-W."/>
            <person name="Bruemmer F."/>
            <person name="Labrenz M."/>
            <person name="Spormann A.M."/>
            <person name="Op den Camp H."/>
            <person name="Overmann J."/>
            <person name="Amann R."/>
            <person name="Jetten M.S.M."/>
            <person name="Mascher T."/>
            <person name="Medema M.H."/>
            <person name="Devos D.P."/>
            <person name="Kaster A.-K."/>
            <person name="Ovreas L."/>
            <person name="Rohde M."/>
            <person name="Galperin M.Y."/>
            <person name="Jogler C."/>
        </authorList>
    </citation>
    <scope>NUCLEOTIDE SEQUENCE [LARGE SCALE GENOMIC DNA]</scope>
    <source>
        <strain evidence="8 9">ETA_A8</strain>
    </source>
</reference>
<dbReference type="KEGG" id="aagg:ETAA8_19970"/>
<feature type="domain" description="FIST C-domain" evidence="7">
    <location>
        <begin position="296"/>
        <end position="440"/>
    </location>
</feature>
<proteinExistence type="predicted"/>
<keyword evidence="2" id="KW-1003">Cell membrane</keyword>
<gene>
    <name evidence="8" type="ORF">ETAA8_19970</name>
</gene>
<keyword evidence="3" id="KW-0812">Transmembrane</keyword>
<keyword evidence="4" id="KW-1133">Transmembrane helix</keyword>
<dbReference type="Proteomes" id="UP000315017">
    <property type="component" value="Chromosome"/>
</dbReference>
<evidence type="ECO:0000256" key="2">
    <source>
        <dbReference type="ARBA" id="ARBA00022475"/>
    </source>
</evidence>
<evidence type="ECO:0000256" key="3">
    <source>
        <dbReference type="ARBA" id="ARBA00022692"/>
    </source>
</evidence>
<dbReference type="SMART" id="SM01204">
    <property type="entry name" value="FIST_C"/>
    <property type="match status" value="1"/>
</dbReference>
<protein>
    <submittedName>
        <fullName evidence="8">FIST N domain protein</fullName>
    </submittedName>
</protein>
<evidence type="ECO:0000313" key="9">
    <source>
        <dbReference type="Proteomes" id="UP000315017"/>
    </source>
</evidence>
<evidence type="ECO:0000313" key="8">
    <source>
        <dbReference type="EMBL" id="QDU26913.1"/>
    </source>
</evidence>
<keyword evidence="5" id="KW-0472">Membrane</keyword>
<dbReference type="InterPro" id="IPR013702">
    <property type="entry name" value="FIST_domain_N"/>
</dbReference>
<feature type="domain" description="FIST" evidence="6">
    <location>
        <begin position="100"/>
        <end position="295"/>
    </location>
</feature>
<evidence type="ECO:0000256" key="5">
    <source>
        <dbReference type="ARBA" id="ARBA00023136"/>
    </source>
</evidence>
<dbReference type="AlphaFoldDB" id="A0A517Y9K5"/>
<dbReference type="PANTHER" id="PTHR14939">
    <property type="entry name" value="F-BOX ONLY PROTEIN 22"/>
    <property type="match status" value="1"/>
</dbReference>
<dbReference type="PIRSF" id="PIRSF018953">
    <property type="entry name" value="UCP018953"/>
    <property type="match status" value="1"/>
</dbReference>
<dbReference type="InterPro" id="IPR016741">
    <property type="entry name" value="UCP018953"/>
</dbReference>
<accession>A0A517Y9K5</accession>
<name>A0A517Y9K5_9BACT</name>
<dbReference type="Pfam" id="PF08495">
    <property type="entry name" value="FIST"/>
    <property type="match status" value="1"/>
</dbReference>
<organism evidence="8 9">
    <name type="scientific">Anatilimnocola aggregata</name>
    <dbReference type="NCBI Taxonomy" id="2528021"/>
    <lineage>
        <taxon>Bacteria</taxon>
        <taxon>Pseudomonadati</taxon>
        <taxon>Planctomycetota</taxon>
        <taxon>Planctomycetia</taxon>
        <taxon>Pirellulales</taxon>
        <taxon>Pirellulaceae</taxon>
        <taxon>Anatilimnocola</taxon>
    </lineage>
</organism>
<evidence type="ECO:0000259" key="7">
    <source>
        <dbReference type="SMART" id="SM01204"/>
    </source>
</evidence>
<comment type="subcellular location">
    <subcellularLocation>
        <location evidence="1">Cell membrane</location>
        <topology evidence="1">Multi-pass membrane protein</topology>
    </subcellularLocation>
</comment>
<evidence type="ECO:0000256" key="1">
    <source>
        <dbReference type="ARBA" id="ARBA00004651"/>
    </source>
</evidence>
<dbReference type="SMART" id="SM00897">
    <property type="entry name" value="FIST"/>
    <property type="match status" value="1"/>
</dbReference>
<dbReference type="EMBL" id="CP036274">
    <property type="protein sequence ID" value="QDU26913.1"/>
    <property type="molecule type" value="Genomic_DNA"/>
</dbReference>
<dbReference type="Pfam" id="PF10442">
    <property type="entry name" value="FIST_C"/>
    <property type="match status" value="1"/>
</dbReference>
<evidence type="ECO:0000256" key="4">
    <source>
        <dbReference type="ARBA" id="ARBA00022989"/>
    </source>
</evidence>
<sequence length="460" mass="49588">MKSGVRQTYGYQLDDRFRDHFGVPDTPGIAPEFISQEAEIGYDLSCSFLPRIVAFLADCLCMAPSASSPHRFASALSTDPDPLAAALQVCRLAKEQLRATPDLAVLFVSAQHAPQADALAMLVCEALGTENVIGCTAEGIVGVGREVEFEPAVSLWLASWPGVFTTQLRLNYERTRDGGAIQGWPAELEGEWPADAFLLLLAEPLTFQADLLLERLNEDRPGVPIHGGMASGGYNPGENRLFCGREALVEGAVGVFVHGDIKLRSIVSQGCRPIGKPFVVTKAERNVIHELGGKPALLQLKELFDTLPTREQVLVQRNLHVGRVVSEYQATFGQGDFLVRNVMGIDPNDGAIALGDYIRTGQTVQFHVRDQEAADAELKQMLNVVKKSGGPQPLAGLLFACNGRGSRMFSQSDHDAGLIAKLLGDIPLAGLFAAGEFGPVGHQNFLHGHTASIALFEPRS</sequence>
<evidence type="ECO:0000259" key="6">
    <source>
        <dbReference type="SMART" id="SM00897"/>
    </source>
</evidence>
<dbReference type="PANTHER" id="PTHR14939:SF5">
    <property type="entry name" value="F-BOX ONLY PROTEIN 22"/>
    <property type="match status" value="1"/>
</dbReference>